<dbReference type="AlphaFoldDB" id="T1J013"/>
<evidence type="ECO:0000313" key="3">
    <source>
        <dbReference type="Proteomes" id="UP000014500"/>
    </source>
</evidence>
<reference evidence="3" key="1">
    <citation type="submission" date="2011-05" db="EMBL/GenBank/DDBJ databases">
        <authorList>
            <person name="Richards S.R."/>
            <person name="Qu J."/>
            <person name="Jiang H."/>
            <person name="Jhangiani S.N."/>
            <person name="Agravi P."/>
            <person name="Goodspeed R."/>
            <person name="Gross S."/>
            <person name="Mandapat C."/>
            <person name="Jackson L."/>
            <person name="Mathew T."/>
            <person name="Pu L."/>
            <person name="Thornton R."/>
            <person name="Saada N."/>
            <person name="Wilczek-Boney K.B."/>
            <person name="Lee S."/>
            <person name="Kovar C."/>
            <person name="Wu Y."/>
            <person name="Scherer S.E."/>
            <person name="Worley K.C."/>
            <person name="Muzny D.M."/>
            <person name="Gibbs R."/>
        </authorList>
    </citation>
    <scope>NUCLEOTIDE SEQUENCE</scope>
    <source>
        <strain evidence="3">Brora</strain>
    </source>
</reference>
<accession>T1J013</accession>
<proteinExistence type="predicted"/>
<dbReference type="EnsemblMetazoa" id="SMAR006852-RA">
    <property type="protein sequence ID" value="SMAR006852-PA"/>
    <property type="gene ID" value="SMAR006852"/>
</dbReference>
<dbReference type="HOGENOM" id="CLU_1962344_0_0_1"/>
<name>T1J013_STRMM</name>
<sequence length="128" mass="13938">MGLDEVSSVPSAEVSRPQRCPVRRGVPSAEVSRPQRCPVRRGTFLLVGIDCVGSSQYRPDHRGVPSAECPVRRGFTCDQTINKDCVNGTFPGIPIDTIQGHCFKYDNGKLTIKNKISVSVPVLSLITI</sequence>
<protein>
    <submittedName>
        <fullName evidence="2">Uncharacterized protein</fullName>
    </submittedName>
</protein>
<dbReference type="Proteomes" id="UP000014500">
    <property type="component" value="Unassembled WGS sequence"/>
</dbReference>
<evidence type="ECO:0000256" key="1">
    <source>
        <dbReference type="SAM" id="MobiDB-lite"/>
    </source>
</evidence>
<reference evidence="2" key="2">
    <citation type="submission" date="2015-02" db="UniProtKB">
        <authorList>
            <consortium name="EnsemblMetazoa"/>
        </authorList>
    </citation>
    <scope>IDENTIFICATION</scope>
</reference>
<dbReference type="EMBL" id="JH431729">
    <property type="status" value="NOT_ANNOTATED_CDS"/>
    <property type="molecule type" value="Genomic_DNA"/>
</dbReference>
<evidence type="ECO:0000313" key="2">
    <source>
        <dbReference type="EnsemblMetazoa" id="SMAR006852-PA"/>
    </source>
</evidence>
<feature type="region of interest" description="Disordered" evidence="1">
    <location>
        <begin position="1"/>
        <end position="28"/>
    </location>
</feature>
<organism evidence="2 3">
    <name type="scientific">Strigamia maritima</name>
    <name type="common">European centipede</name>
    <name type="synonym">Geophilus maritimus</name>
    <dbReference type="NCBI Taxonomy" id="126957"/>
    <lineage>
        <taxon>Eukaryota</taxon>
        <taxon>Metazoa</taxon>
        <taxon>Ecdysozoa</taxon>
        <taxon>Arthropoda</taxon>
        <taxon>Myriapoda</taxon>
        <taxon>Chilopoda</taxon>
        <taxon>Pleurostigmophora</taxon>
        <taxon>Geophilomorpha</taxon>
        <taxon>Linotaeniidae</taxon>
        <taxon>Strigamia</taxon>
    </lineage>
</organism>
<keyword evidence="3" id="KW-1185">Reference proteome</keyword>